<dbReference type="PANTHER" id="PTHR43179">
    <property type="entry name" value="RHAMNOSYLTRANSFERASE WBBL"/>
    <property type="match status" value="1"/>
</dbReference>
<evidence type="ECO:0000313" key="2">
    <source>
        <dbReference type="EMBL" id="KKS44774.1"/>
    </source>
</evidence>
<dbReference type="AlphaFoldDB" id="A0A0G0Z814"/>
<dbReference type="EMBL" id="LCDB01000003">
    <property type="protein sequence ID" value="KKS44774.1"/>
    <property type="molecule type" value="Genomic_DNA"/>
</dbReference>
<name>A0A0G0Z814_9BACT</name>
<comment type="caution">
    <text evidence="2">The sequence shown here is derived from an EMBL/GenBank/DDBJ whole genome shotgun (WGS) entry which is preliminary data.</text>
</comment>
<reference evidence="2 3" key="1">
    <citation type="journal article" date="2015" name="Nature">
        <title>rRNA introns, odd ribosomes, and small enigmatic genomes across a large radiation of phyla.</title>
        <authorList>
            <person name="Brown C.T."/>
            <person name="Hug L.A."/>
            <person name="Thomas B.C."/>
            <person name="Sharon I."/>
            <person name="Castelle C.J."/>
            <person name="Singh A."/>
            <person name="Wilkins M.J."/>
            <person name="Williams K.H."/>
            <person name="Banfield J.F."/>
        </authorList>
    </citation>
    <scope>NUCLEOTIDE SEQUENCE [LARGE SCALE GENOMIC DNA]</scope>
</reference>
<dbReference type="PATRIC" id="fig|1618615.3.peg.88"/>
<evidence type="ECO:0000259" key="1">
    <source>
        <dbReference type="Pfam" id="PF00535"/>
    </source>
</evidence>
<dbReference type="InterPro" id="IPR029044">
    <property type="entry name" value="Nucleotide-diphossugar_trans"/>
</dbReference>
<keyword evidence="2" id="KW-0808">Transferase</keyword>
<dbReference type="CDD" id="cd04186">
    <property type="entry name" value="GT_2_like_c"/>
    <property type="match status" value="1"/>
</dbReference>
<dbReference type="SUPFAM" id="SSF53448">
    <property type="entry name" value="Nucleotide-diphospho-sugar transferases"/>
    <property type="match status" value="1"/>
</dbReference>
<protein>
    <submittedName>
        <fullName evidence="2">Glycosyl transferase family 2</fullName>
    </submittedName>
</protein>
<gene>
    <name evidence="2" type="ORF">UV07_C0003G0009</name>
</gene>
<dbReference type="InterPro" id="IPR001173">
    <property type="entry name" value="Glyco_trans_2-like"/>
</dbReference>
<organism evidence="2 3">
    <name type="scientific">Candidatus Azambacteria bacterium GW2011_GWB1_42_17</name>
    <dbReference type="NCBI Taxonomy" id="1618615"/>
    <lineage>
        <taxon>Bacteria</taxon>
        <taxon>Candidatus Azamiibacteriota</taxon>
    </lineage>
</organism>
<feature type="domain" description="Glycosyltransferase 2-like" evidence="1">
    <location>
        <begin position="7"/>
        <end position="176"/>
    </location>
</feature>
<sequence>MTYPKISIIVVNYNQKKLTLNCLASLTKISYPKYETILVDNNSQDDSVKVVEIKFPKTTLIQLATNTGFVGGNNAGIKVAKGNYILFLNNDTEVKPGFLEPLVEDLMKDEKLGVVQSKIFVMDHPDTLDSVASYQTSTGFLYHKGYLDKDREEYKKFQYTFSAKGACMMVKREVLKLGGFDQKYFAYFEETDLCWRAWVMGYKVGFEPKSIIYHKMGATSSKLKSSFVHYHSFKNRIRTIIKNSSGGTLACMLPIHLASCLVLSFYFLVSGQTNGTGAIIRAVFWNLKNLGETLTLRSMVQKARRTSDKEIFSITLKNPSLFFYIHHLSLVKQNLSQSQN</sequence>
<dbReference type="Pfam" id="PF00535">
    <property type="entry name" value="Glycos_transf_2"/>
    <property type="match status" value="1"/>
</dbReference>
<evidence type="ECO:0000313" key="3">
    <source>
        <dbReference type="Proteomes" id="UP000033986"/>
    </source>
</evidence>
<accession>A0A0G0Z814</accession>
<dbReference type="Gene3D" id="3.90.550.10">
    <property type="entry name" value="Spore Coat Polysaccharide Biosynthesis Protein SpsA, Chain A"/>
    <property type="match status" value="1"/>
</dbReference>
<dbReference type="PANTHER" id="PTHR43179:SF11">
    <property type="entry name" value="GLYCOSYL TRANSFERASE"/>
    <property type="match status" value="1"/>
</dbReference>
<proteinExistence type="predicted"/>
<dbReference type="GO" id="GO:0016740">
    <property type="term" value="F:transferase activity"/>
    <property type="evidence" value="ECO:0007669"/>
    <property type="project" value="UniProtKB-KW"/>
</dbReference>
<dbReference type="Proteomes" id="UP000033986">
    <property type="component" value="Unassembled WGS sequence"/>
</dbReference>